<gene>
    <name evidence="5" type="ORF">SBAD_LOCUS6510</name>
</gene>
<dbReference type="EMBL" id="UZAM01009815">
    <property type="protein sequence ID" value="VDP10195.1"/>
    <property type="molecule type" value="Genomic_DNA"/>
</dbReference>
<dbReference type="InterPro" id="IPR047165">
    <property type="entry name" value="RHG17/44/SH3BP1-like"/>
</dbReference>
<dbReference type="InterPro" id="IPR008936">
    <property type="entry name" value="Rho_GTPase_activation_prot"/>
</dbReference>
<keyword evidence="3" id="KW-0175">Coiled coil</keyword>
<dbReference type="GO" id="GO:0005096">
    <property type="term" value="F:GTPase activator activity"/>
    <property type="evidence" value="ECO:0007669"/>
    <property type="project" value="UniProtKB-KW"/>
</dbReference>
<dbReference type="PANTHER" id="PTHR14130">
    <property type="entry name" value="3BP-1 RELATED RHOGAP"/>
    <property type="match status" value="1"/>
</dbReference>
<dbReference type="InterPro" id="IPR000198">
    <property type="entry name" value="RhoGAP_dom"/>
</dbReference>
<evidence type="ECO:0000313" key="7">
    <source>
        <dbReference type="WBParaSite" id="SBAD_0000676201-mRNA-1"/>
    </source>
</evidence>
<dbReference type="SMART" id="SM00324">
    <property type="entry name" value="RhoGAP"/>
    <property type="match status" value="1"/>
</dbReference>
<organism evidence="7">
    <name type="scientific">Soboliphyme baturini</name>
    <dbReference type="NCBI Taxonomy" id="241478"/>
    <lineage>
        <taxon>Eukaryota</taxon>
        <taxon>Metazoa</taxon>
        <taxon>Ecdysozoa</taxon>
        <taxon>Nematoda</taxon>
        <taxon>Enoplea</taxon>
        <taxon>Dorylaimia</taxon>
        <taxon>Dioctophymatida</taxon>
        <taxon>Dioctophymatoidea</taxon>
        <taxon>Soboliphymatidae</taxon>
        <taxon>Soboliphyme</taxon>
    </lineage>
</organism>
<dbReference type="PROSITE" id="PS50238">
    <property type="entry name" value="RHOGAP"/>
    <property type="match status" value="1"/>
</dbReference>
<evidence type="ECO:0000313" key="5">
    <source>
        <dbReference type="EMBL" id="VDP10195.1"/>
    </source>
</evidence>
<feature type="coiled-coil region" evidence="3">
    <location>
        <begin position="140"/>
        <end position="170"/>
    </location>
</feature>
<evidence type="ECO:0000256" key="2">
    <source>
        <dbReference type="ARBA" id="ARBA00022553"/>
    </source>
</evidence>
<reference evidence="5 6" key="2">
    <citation type="submission" date="2018-11" db="EMBL/GenBank/DDBJ databases">
        <authorList>
            <consortium name="Pathogen Informatics"/>
        </authorList>
    </citation>
    <scope>NUCLEOTIDE SEQUENCE [LARGE SCALE GENOMIC DNA]</scope>
</reference>
<dbReference type="WBParaSite" id="SBAD_0000676201-mRNA-1">
    <property type="protein sequence ID" value="SBAD_0000676201-mRNA-1"/>
    <property type="gene ID" value="SBAD_0000676201"/>
</dbReference>
<dbReference type="AlphaFoldDB" id="A0A183ISB1"/>
<name>A0A183ISB1_9BILA</name>
<dbReference type="PANTHER" id="PTHR14130:SF14">
    <property type="entry name" value="RHO GTPASE-ACTIVATING PROTEIN 92B"/>
    <property type="match status" value="1"/>
</dbReference>
<dbReference type="InterPro" id="IPR004148">
    <property type="entry name" value="BAR_dom"/>
</dbReference>
<dbReference type="GO" id="GO:0032956">
    <property type="term" value="P:regulation of actin cytoskeleton organization"/>
    <property type="evidence" value="ECO:0007669"/>
    <property type="project" value="TreeGrafter"/>
</dbReference>
<dbReference type="GO" id="GO:0035020">
    <property type="term" value="P:regulation of Rac protein signal transduction"/>
    <property type="evidence" value="ECO:0007669"/>
    <property type="project" value="TreeGrafter"/>
</dbReference>
<keyword evidence="1" id="KW-0343">GTPase activation</keyword>
<dbReference type="GO" id="GO:0005737">
    <property type="term" value="C:cytoplasm"/>
    <property type="evidence" value="ECO:0007669"/>
    <property type="project" value="InterPro"/>
</dbReference>
<dbReference type="Pfam" id="PF03114">
    <property type="entry name" value="BAR"/>
    <property type="match status" value="1"/>
</dbReference>
<dbReference type="SUPFAM" id="SSF48350">
    <property type="entry name" value="GTPase activation domain, GAP"/>
    <property type="match status" value="1"/>
</dbReference>
<evidence type="ECO:0000259" key="4">
    <source>
        <dbReference type="PROSITE" id="PS50238"/>
    </source>
</evidence>
<dbReference type="SUPFAM" id="SSF103657">
    <property type="entry name" value="BAR/IMD domain-like"/>
    <property type="match status" value="1"/>
</dbReference>
<evidence type="ECO:0000313" key="6">
    <source>
        <dbReference type="Proteomes" id="UP000270296"/>
    </source>
</evidence>
<dbReference type="InterPro" id="IPR027267">
    <property type="entry name" value="AH/BAR_dom_sf"/>
</dbReference>
<proteinExistence type="predicted"/>
<accession>A0A183ISB1</accession>
<reference evidence="7" key="1">
    <citation type="submission" date="2016-06" db="UniProtKB">
        <authorList>
            <consortium name="WormBaseParasite"/>
        </authorList>
    </citation>
    <scope>IDENTIFICATION</scope>
</reference>
<feature type="domain" description="Rho-GAP" evidence="4">
    <location>
        <begin position="260"/>
        <end position="445"/>
    </location>
</feature>
<keyword evidence="2" id="KW-0597">Phosphoprotein</keyword>
<keyword evidence="6" id="KW-1185">Reference proteome</keyword>
<sequence length="475" mass="53327">MQCAASSDRLKNGYATTYETKGHQPMPIFTAEKSKVISVDIENVEQRVDSMIELLTHAKSRLTDCLRTRSREDILDKRKKKLSEYALAQSLLLDGKNLEGTMSDGLLSQVVSLFGNALSEIVEETVRAETDIERQVISQLNSYTELQRQKNRDKEKLKELVLDRDSAQARLAGAQVRGERTDSIEDELDTVKSKVGSSKDVLSTQIFDLAAREVDMANIFRILIKTYMEYYKSVYSILEECLPRVTDKIDKYPRRPVYGCHLDDHLRYSGRSIAKVLEVCCGVLYESGIQLEGLFRVPGNVLKVKKLKSAFDAGEIDLSDAEVDTYAFAGALTSYLCSLPDSLMCNRLYDQWIEAAQISSPEEKRQAIKKVLDMLPHSNRENLRYFIKFLAKVAENQEFTKMGAKNLAIVASNSLLRSDNCDSVVASGLHGSLIECLISEADYFFPEEICFSSPSVCSSVTEDENFCGIGYSSLD</sequence>
<dbReference type="Pfam" id="PF00620">
    <property type="entry name" value="RhoGAP"/>
    <property type="match status" value="1"/>
</dbReference>
<evidence type="ECO:0000256" key="3">
    <source>
        <dbReference type="SAM" id="Coils"/>
    </source>
</evidence>
<evidence type="ECO:0000256" key="1">
    <source>
        <dbReference type="ARBA" id="ARBA00022468"/>
    </source>
</evidence>
<dbReference type="Proteomes" id="UP000270296">
    <property type="component" value="Unassembled WGS sequence"/>
</dbReference>
<dbReference type="Gene3D" id="1.10.555.10">
    <property type="entry name" value="Rho GTPase activation protein"/>
    <property type="match status" value="1"/>
</dbReference>
<dbReference type="OrthoDB" id="19923at2759"/>
<dbReference type="Gene3D" id="1.20.1270.60">
    <property type="entry name" value="Arfaptin homology (AH) domain/BAR domain"/>
    <property type="match status" value="1"/>
</dbReference>
<protein>
    <submittedName>
        <fullName evidence="7">Rho-GAP domain-containing protein</fullName>
    </submittedName>
</protein>
<dbReference type="GO" id="GO:0007165">
    <property type="term" value="P:signal transduction"/>
    <property type="evidence" value="ECO:0007669"/>
    <property type="project" value="InterPro"/>
</dbReference>